<name>A0A667YIF9_9TELE</name>
<keyword evidence="2" id="KW-0963">Cytoplasm</keyword>
<dbReference type="InterPro" id="IPR016125">
    <property type="entry name" value="Peptidase_C15-like"/>
</dbReference>
<dbReference type="Ensembl" id="ENSMMDT00005028326.1">
    <property type="protein sequence ID" value="ENSMMDP00005027657.1"/>
    <property type="gene ID" value="ENSMMDG00005013265.1"/>
</dbReference>
<accession>A0A667YIF9</accession>
<dbReference type="GO" id="GO:0005829">
    <property type="term" value="C:cytosol"/>
    <property type="evidence" value="ECO:0007669"/>
    <property type="project" value="InterPro"/>
</dbReference>
<reference evidence="6" key="2">
    <citation type="submission" date="2025-08" db="UniProtKB">
        <authorList>
            <consortium name="Ensembl"/>
        </authorList>
    </citation>
    <scope>IDENTIFICATION</scope>
</reference>
<evidence type="ECO:0000313" key="6">
    <source>
        <dbReference type="Ensembl" id="ENSMMDP00005027657.1"/>
    </source>
</evidence>
<organism evidence="6 7">
    <name type="scientific">Myripristis murdjan</name>
    <name type="common">pinecone soldierfish</name>
    <dbReference type="NCBI Taxonomy" id="586833"/>
    <lineage>
        <taxon>Eukaryota</taxon>
        <taxon>Metazoa</taxon>
        <taxon>Chordata</taxon>
        <taxon>Craniata</taxon>
        <taxon>Vertebrata</taxon>
        <taxon>Euteleostomi</taxon>
        <taxon>Actinopterygii</taxon>
        <taxon>Neopterygii</taxon>
        <taxon>Teleostei</taxon>
        <taxon>Neoteleostei</taxon>
        <taxon>Acanthomorphata</taxon>
        <taxon>Holocentriformes</taxon>
        <taxon>Holocentridae</taxon>
        <taxon>Myripristis</taxon>
    </lineage>
</organism>
<evidence type="ECO:0000256" key="4">
    <source>
        <dbReference type="ARBA" id="ARBA00022801"/>
    </source>
</evidence>
<dbReference type="SUPFAM" id="SSF53182">
    <property type="entry name" value="Pyrrolidone carboxyl peptidase (pyroglutamate aminopeptidase)"/>
    <property type="match status" value="1"/>
</dbReference>
<dbReference type="GO" id="GO:0016920">
    <property type="term" value="F:pyroglutamyl-peptidase activity"/>
    <property type="evidence" value="ECO:0007669"/>
    <property type="project" value="InterPro"/>
</dbReference>
<evidence type="ECO:0000256" key="1">
    <source>
        <dbReference type="ARBA" id="ARBA00006641"/>
    </source>
</evidence>
<keyword evidence="5" id="KW-0788">Thiol protease</keyword>
<reference evidence="6" key="1">
    <citation type="submission" date="2019-06" db="EMBL/GenBank/DDBJ databases">
        <authorList>
            <consortium name="Wellcome Sanger Institute Data Sharing"/>
        </authorList>
    </citation>
    <scope>NUCLEOTIDE SEQUENCE [LARGE SCALE GENOMIC DNA]</scope>
</reference>
<dbReference type="PANTHER" id="PTHR23402:SF1">
    <property type="entry name" value="PYROGLUTAMYL-PEPTIDASE I"/>
    <property type="match status" value="1"/>
</dbReference>
<evidence type="ECO:0000256" key="3">
    <source>
        <dbReference type="ARBA" id="ARBA00022670"/>
    </source>
</evidence>
<dbReference type="Proteomes" id="UP000472263">
    <property type="component" value="Chromosome 6"/>
</dbReference>
<evidence type="ECO:0000256" key="5">
    <source>
        <dbReference type="ARBA" id="ARBA00022807"/>
    </source>
</evidence>
<keyword evidence="7" id="KW-1185">Reference proteome</keyword>
<keyword evidence="3" id="KW-0645">Protease</keyword>
<dbReference type="Gene3D" id="3.40.630.20">
    <property type="entry name" value="Peptidase C15, pyroglutamyl peptidase I-like"/>
    <property type="match status" value="1"/>
</dbReference>
<dbReference type="AlphaFoldDB" id="A0A667YIF9"/>
<dbReference type="PRINTS" id="PR00706">
    <property type="entry name" value="PYROGLUPTASE"/>
</dbReference>
<dbReference type="CDD" id="cd00501">
    <property type="entry name" value="Peptidase_C15"/>
    <property type="match status" value="1"/>
</dbReference>
<comment type="similarity">
    <text evidence="1">Belongs to the peptidase C15 family.</text>
</comment>
<dbReference type="GeneTree" id="ENSGT00390000015368"/>
<dbReference type="GO" id="GO:0006508">
    <property type="term" value="P:proteolysis"/>
    <property type="evidence" value="ECO:0007669"/>
    <property type="project" value="UniProtKB-KW"/>
</dbReference>
<gene>
    <name evidence="6" type="primary">pgpep1l</name>
</gene>
<dbReference type="Pfam" id="PF01470">
    <property type="entry name" value="Peptidase_C15"/>
    <property type="match status" value="1"/>
</dbReference>
<keyword evidence="4" id="KW-0378">Hydrolase</keyword>
<dbReference type="PANTHER" id="PTHR23402">
    <property type="entry name" value="PROTEASE FAMILY C15 PYROGLUTAMYL-PEPTIDASE I-RELATED"/>
    <property type="match status" value="1"/>
</dbReference>
<protein>
    <submittedName>
        <fullName evidence="6">Pyroglutamyl-peptidase I like</fullName>
    </submittedName>
</protein>
<dbReference type="InterPro" id="IPR000816">
    <property type="entry name" value="Peptidase_C15"/>
</dbReference>
<dbReference type="InterPro" id="IPR036440">
    <property type="entry name" value="Peptidase_C15-like_sf"/>
</dbReference>
<evidence type="ECO:0000313" key="7">
    <source>
        <dbReference type="Proteomes" id="UP000472263"/>
    </source>
</evidence>
<sequence length="280" mass="30919">MIPPDRVVLHLAVESYEEHLNAAFPSGDFIIFRGIALSSGQTESCCAGFPFSIRFSRSHLIHNVAFSRYIVFLCAYRRWTLKRIMDGGETVVVTGFGPFRQFLVNPSWKAAQGLKLVGLGEGIGVHIKEVPVSYVKLNHLLHVCVPKFAVHLGIARGSRVIILEQTGKNSGYSDKDVCGFCPESRCCVQAGPEKLDSAVNMKPISKQFRRAGMDVIYSRDAGRYLCDFAYYCSLYHGQRRAALIHIPVSGSLASADRLVPLLRALIQAMLQQLDGPSETA</sequence>
<proteinExistence type="inferred from homology"/>
<evidence type="ECO:0000256" key="2">
    <source>
        <dbReference type="ARBA" id="ARBA00022490"/>
    </source>
</evidence>
<dbReference type="InParanoid" id="A0A667YIF9"/>
<reference evidence="6" key="3">
    <citation type="submission" date="2025-09" db="UniProtKB">
        <authorList>
            <consortium name="Ensembl"/>
        </authorList>
    </citation>
    <scope>IDENTIFICATION</scope>
</reference>